<evidence type="ECO:0000259" key="9">
    <source>
        <dbReference type="SMART" id="SM00836"/>
    </source>
</evidence>
<dbReference type="CDD" id="cd07956">
    <property type="entry name" value="Anticodon_Ia_Arg"/>
    <property type="match status" value="1"/>
</dbReference>
<keyword evidence="7" id="KW-0030">Aminoacyl-tRNA synthetase</keyword>
<evidence type="ECO:0000256" key="2">
    <source>
        <dbReference type="ARBA" id="ARBA00012837"/>
    </source>
</evidence>
<dbReference type="AlphaFoldDB" id="A0A2C5ZD20"/>
<dbReference type="EMBL" id="NJES01000063">
    <property type="protein sequence ID" value="PHH78907.1"/>
    <property type="molecule type" value="Genomic_DNA"/>
</dbReference>
<keyword evidence="6" id="KW-0648">Protein biosynthesis</keyword>
<organism evidence="10 11">
    <name type="scientific">Ophiocordyceps camponoti-rufipedis</name>
    <dbReference type="NCBI Taxonomy" id="2004952"/>
    <lineage>
        <taxon>Eukaryota</taxon>
        <taxon>Fungi</taxon>
        <taxon>Dikarya</taxon>
        <taxon>Ascomycota</taxon>
        <taxon>Pezizomycotina</taxon>
        <taxon>Sordariomycetes</taxon>
        <taxon>Hypocreomycetidae</taxon>
        <taxon>Hypocreales</taxon>
        <taxon>Ophiocordycipitaceae</taxon>
        <taxon>Ophiocordyceps</taxon>
    </lineage>
</organism>
<keyword evidence="11" id="KW-1185">Reference proteome</keyword>
<evidence type="ECO:0000256" key="1">
    <source>
        <dbReference type="ARBA" id="ARBA00005594"/>
    </source>
</evidence>
<evidence type="ECO:0000256" key="5">
    <source>
        <dbReference type="ARBA" id="ARBA00022840"/>
    </source>
</evidence>
<dbReference type="SUPFAM" id="SSF47323">
    <property type="entry name" value="Anticodon-binding domain of a subclass of class I aminoacyl-tRNA synthetases"/>
    <property type="match status" value="1"/>
</dbReference>
<dbReference type="Pfam" id="PF05746">
    <property type="entry name" value="DALR_1"/>
    <property type="match status" value="1"/>
</dbReference>
<dbReference type="SMART" id="SM00836">
    <property type="entry name" value="DALR_1"/>
    <property type="match status" value="1"/>
</dbReference>
<sequence length="129" mass="14275">MTSFEGDTGPYLQYAHARLCSITRKAGLSSAEIASADLSLLTEPMAVNLVRVISQWPDVVQNTIKTLEPTTILTYLFKMTHTLSTSYGHLRIVGSEPDVMRARMALYDAARIVLCNGMRLLGLSPLERM</sequence>
<dbReference type="STRING" id="2004952.A0A2C5ZD20"/>
<dbReference type="Proteomes" id="UP000226431">
    <property type="component" value="Unassembled WGS sequence"/>
</dbReference>
<comment type="similarity">
    <text evidence="1">Belongs to the class-I aminoacyl-tRNA synthetase family.</text>
</comment>
<dbReference type="GO" id="GO:0005739">
    <property type="term" value="C:mitochondrion"/>
    <property type="evidence" value="ECO:0007669"/>
    <property type="project" value="TreeGrafter"/>
</dbReference>
<name>A0A2C5ZD20_9HYPO</name>
<evidence type="ECO:0000256" key="3">
    <source>
        <dbReference type="ARBA" id="ARBA00022598"/>
    </source>
</evidence>
<dbReference type="OrthoDB" id="4906473at2759"/>
<comment type="catalytic activity">
    <reaction evidence="8">
        <text>tRNA(Arg) + L-arginine + ATP = L-arginyl-tRNA(Arg) + AMP + diphosphate</text>
        <dbReference type="Rhea" id="RHEA:20301"/>
        <dbReference type="Rhea" id="RHEA-COMP:9658"/>
        <dbReference type="Rhea" id="RHEA-COMP:9673"/>
        <dbReference type="ChEBI" id="CHEBI:30616"/>
        <dbReference type="ChEBI" id="CHEBI:32682"/>
        <dbReference type="ChEBI" id="CHEBI:33019"/>
        <dbReference type="ChEBI" id="CHEBI:78442"/>
        <dbReference type="ChEBI" id="CHEBI:78513"/>
        <dbReference type="ChEBI" id="CHEBI:456215"/>
        <dbReference type="EC" id="6.1.1.19"/>
    </reaction>
</comment>
<dbReference type="GO" id="GO:0004814">
    <property type="term" value="F:arginine-tRNA ligase activity"/>
    <property type="evidence" value="ECO:0007669"/>
    <property type="project" value="UniProtKB-EC"/>
</dbReference>
<dbReference type="FunFam" id="1.10.730.10:FF:000006">
    <property type="entry name" value="Arginyl-tRNA synthetase 2, mitochondrial"/>
    <property type="match status" value="1"/>
</dbReference>
<comment type="caution">
    <text evidence="10">The sequence shown here is derived from an EMBL/GenBank/DDBJ whole genome shotgun (WGS) entry which is preliminary data.</text>
</comment>
<protein>
    <recommendedName>
        <fullName evidence="2">arginine--tRNA ligase</fullName>
        <ecNumber evidence="2">6.1.1.19</ecNumber>
    </recommendedName>
</protein>
<keyword evidence="4" id="KW-0547">Nucleotide-binding</keyword>
<evidence type="ECO:0000256" key="8">
    <source>
        <dbReference type="ARBA" id="ARBA00049339"/>
    </source>
</evidence>
<dbReference type="Gene3D" id="1.10.730.10">
    <property type="entry name" value="Isoleucyl-tRNA Synthetase, Domain 1"/>
    <property type="match status" value="1"/>
</dbReference>
<accession>A0A2C5ZD20</accession>
<dbReference type="PANTHER" id="PTHR11956">
    <property type="entry name" value="ARGINYL-TRNA SYNTHETASE"/>
    <property type="match status" value="1"/>
</dbReference>
<dbReference type="GO" id="GO:0032543">
    <property type="term" value="P:mitochondrial translation"/>
    <property type="evidence" value="ECO:0007669"/>
    <property type="project" value="TreeGrafter"/>
</dbReference>
<dbReference type="GO" id="GO:0006420">
    <property type="term" value="P:arginyl-tRNA aminoacylation"/>
    <property type="evidence" value="ECO:0007669"/>
    <property type="project" value="InterPro"/>
</dbReference>
<dbReference type="InterPro" id="IPR008909">
    <property type="entry name" value="DALR_anticod-bd"/>
</dbReference>
<dbReference type="EC" id="6.1.1.19" evidence="2"/>
<dbReference type="InterPro" id="IPR009080">
    <property type="entry name" value="tRNAsynth_Ia_anticodon-bd"/>
</dbReference>
<keyword evidence="3" id="KW-0436">Ligase</keyword>
<dbReference type="PANTHER" id="PTHR11956:SF11">
    <property type="entry name" value="ARGININE--TRNA LIGASE, MITOCHONDRIAL-RELATED"/>
    <property type="match status" value="1"/>
</dbReference>
<evidence type="ECO:0000256" key="6">
    <source>
        <dbReference type="ARBA" id="ARBA00022917"/>
    </source>
</evidence>
<gene>
    <name evidence="10" type="ORF">CDD80_6025</name>
</gene>
<reference evidence="10 11" key="1">
    <citation type="submission" date="2017-06" db="EMBL/GenBank/DDBJ databases">
        <title>Ant-infecting Ophiocordyceps genomes reveal a high diversity of potential behavioral manipulation genes and a possible major role for enterotoxins.</title>
        <authorList>
            <person name="De Bekker C."/>
            <person name="Evans H.C."/>
            <person name="Brachmann A."/>
            <person name="Hughes D.P."/>
        </authorList>
    </citation>
    <scope>NUCLEOTIDE SEQUENCE [LARGE SCALE GENOMIC DNA]</scope>
    <source>
        <strain evidence="10 11">Map16</strain>
    </source>
</reference>
<dbReference type="GO" id="GO:0005524">
    <property type="term" value="F:ATP binding"/>
    <property type="evidence" value="ECO:0007669"/>
    <property type="project" value="UniProtKB-KW"/>
</dbReference>
<evidence type="ECO:0000256" key="7">
    <source>
        <dbReference type="ARBA" id="ARBA00023146"/>
    </source>
</evidence>
<evidence type="ECO:0000313" key="10">
    <source>
        <dbReference type="EMBL" id="PHH78907.1"/>
    </source>
</evidence>
<keyword evidence="5" id="KW-0067">ATP-binding</keyword>
<dbReference type="InterPro" id="IPR001278">
    <property type="entry name" value="Arg-tRNA-ligase"/>
</dbReference>
<evidence type="ECO:0000256" key="4">
    <source>
        <dbReference type="ARBA" id="ARBA00022741"/>
    </source>
</evidence>
<feature type="domain" description="DALR anticodon binding" evidence="9">
    <location>
        <begin position="12"/>
        <end position="129"/>
    </location>
</feature>
<proteinExistence type="inferred from homology"/>
<evidence type="ECO:0000313" key="11">
    <source>
        <dbReference type="Proteomes" id="UP000226431"/>
    </source>
</evidence>